<evidence type="ECO:0000256" key="2">
    <source>
        <dbReference type="ARBA" id="ARBA00022692"/>
    </source>
</evidence>
<evidence type="ECO:0000313" key="7">
    <source>
        <dbReference type="Ensembl" id="ENSAMXP00005040057.1"/>
    </source>
</evidence>
<dbReference type="Ensembl" id="ENSAMXT00005043614.1">
    <property type="protein sequence ID" value="ENSAMXP00005040057.1"/>
    <property type="gene ID" value="ENSAMXG00005018846.1"/>
</dbReference>
<evidence type="ECO:0000313" key="8">
    <source>
        <dbReference type="Proteomes" id="UP000694621"/>
    </source>
</evidence>
<feature type="transmembrane region" description="Helical" evidence="5">
    <location>
        <begin position="222"/>
        <end position="245"/>
    </location>
</feature>
<evidence type="ECO:0000259" key="6">
    <source>
        <dbReference type="Pfam" id="PF01490"/>
    </source>
</evidence>
<sequence>MLIAFSYPFVFSVWVSLYEVITGMSEGDLPHHWYTDQRFTLFLLCVFLILPLSVPKEIGMQKYIRISTWASMFSVIPTICFGFQCHEACIAIYSSMENKKLTHWVFISLMSMFFCLIIYSLTGIYGYMTFGKNVAPDVLMSYSGGDVLMIIARLLFGVSIITIYPIVVLLGRSVIQDPLLKRRGKHFTVTNFFEMCTRVSLTVTWIMTTLLIAVFVPDISKVISVIGGISAFFIFIFPGLCLIFAMQSQPVSARLRFVLIAWGVITLLCGTFIFGQSTALAIMHILNKL</sequence>
<name>A0A8B9RFZ7_ASTMX</name>
<keyword evidence="3 5" id="KW-1133">Transmembrane helix</keyword>
<dbReference type="Pfam" id="PF01490">
    <property type="entry name" value="Aa_trans"/>
    <property type="match status" value="1"/>
</dbReference>
<evidence type="ECO:0000256" key="4">
    <source>
        <dbReference type="ARBA" id="ARBA00023136"/>
    </source>
</evidence>
<reference evidence="7" key="1">
    <citation type="submission" date="2025-08" db="UniProtKB">
        <authorList>
            <consortium name="Ensembl"/>
        </authorList>
    </citation>
    <scope>IDENTIFICATION</scope>
</reference>
<comment type="subcellular location">
    <subcellularLocation>
        <location evidence="1">Membrane</location>
        <topology evidence="1">Multi-pass membrane protein</topology>
    </subcellularLocation>
</comment>
<feature type="transmembrane region" description="Helical" evidence="5">
    <location>
        <begin position="192"/>
        <end position="216"/>
    </location>
</feature>
<accession>A0A8B9RFZ7</accession>
<evidence type="ECO:0000256" key="1">
    <source>
        <dbReference type="ARBA" id="ARBA00004141"/>
    </source>
</evidence>
<keyword evidence="2 5" id="KW-0812">Transmembrane</keyword>
<feature type="domain" description="Amino acid transporter transmembrane" evidence="6">
    <location>
        <begin position="56"/>
        <end position="279"/>
    </location>
</feature>
<dbReference type="GO" id="GO:0016020">
    <property type="term" value="C:membrane"/>
    <property type="evidence" value="ECO:0007669"/>
    <property type="project" value="UniProtKB-SubCell"/>
</dbReference>
<organism evidence="7 8">
    <name type="scientific">Astyanax mexicanus</name>
    <name type="common">Blind cave fish</name>
    <name type="synonym">Astyanax fasciatus mexicanus</name>
    <dbReference type="NCBI Taxonomy" id="7994"/>
    <lineage>
        <taxon>Eukaryota</taxon>
        <taxon>Metazoa</taxon>
        <taxon>Chordata</taxon>
        <taxon>Craniata</taxon>
        <taxon>Vertebrata</taxon>
        <taxon>Euteleostomi</taxon>
        <taxon>Actinopterygii</taxon>
        <taxon>Neopterygii</taxon>
        <taxon>Teleostei</taxon>
        <taxon>Ostariophysi</taxon>
        <taxon>Characiformes</taxon>
        <taxon>Characoidei</taxon>
        <taxon>Acestrorhamphidae</taxon>
        <taxon>Acestrorhamphinae</taxon>
        <taxon>Astyanax</taxon>
    </lineage>
</organism>
<proteinExistence type="predicted"/>
<dbReference type="GO" id="GO:0015179">
    <property type="term" value="F:L-amino acid transmembrane transporter activity"/>
    <property type="evidence" value="ECO:0007669"/>
    <property type="project" value="TreeGrafter"/>
</dbReference>
<protein>
    <submittedName>
        <fullName evidence="7">Solute carrier family 38 member 8a</fullName>
    </submittedName>
</protein>
<feature type="transmembrane region" description="Helical" evidence="5">
    <location>
        <begin position="37"/>
        <end position="54"/>
    </location>
</feature>
<dbReference type="InterPro" id="IPR013057">
    <property type="entry name" value="AA_transpt_TM"/>
</dbReference>
<dbReference type="PANTHER" id="PTHR22950:SF226">
    <property type="entry name" value="SODIUM-COUPLED NEUTRAL AMINO ACID TRANSPORTER 8-RELATED"/>
    <property type="match status" value="1"/>
</dbReference>
<evidence type="ECO:0000256" key="3">
    <source>
        <dbReference type="ARBA" id="ARBA00022989"/>
    </source>
</evidence>
<feature type="transmembrane region" description="Helical" evidence="5">
    <location>
        <begin position="6"/>
        <end position="25"/>
    </location>
</feature>
<feature type="transmembrane region" description="Helical" evidence="5">
    <location>
        <begin position="257"/>
        <end position="286"/>
    </location>
</feature>
<feature type="transmembrane region" description="Helical" evidence="5">
    <location>
        <begin position="147"/>
        <end position="171"/>
    </location>
</feature>
<evidence type="ECO:0000256" key="5">
    <source>
        <dbReference type="SAM" id="Phobius"/>
    </source>
</evidence>
<dbReference type="PANTHER" id="PTHR22950">
    <property type="entry name" value="AMINO ACID TRANSPORTER"/>
    <property type="match status" value="1"/>
</dbReference>
<dbReference type="Proteomes" id="UP000694621">
    <property type="component" value="Unplaced"/>
</dbReference>
<keyword evidence="4 5" id="KW-0472">Membrane</keyword>
<dbReference type="AlphaFoldDB" id="A0A8B9RFZ7"/>
<feature type="transmembrane region" description="Helical" evidence="5">
    <location>
        <begin position="104"/>
        <end position="127"/>
    </location>
</feature>